<reference evidence="9" key="1">
    <citation type="submission" date="2016-10" db="EMBL/GenBank/DDBJ databases">
        <authorList>
            <person name="Varghese N."/>
            <person name="Submissions S."/>
        </authorList>
    </citation>
    <scope>NUCLEOTIDE SEQUENCE [LARGE SCALE GENOMIC DNA]</scope>
    <source>
        <strain evidence="9">M83</strain>
    </source>
</reference>
<keyword evidence="3" id="KW-0560">Oxidoreductase</keyword>
<sequence>MSIFNETYTLNNGKQIPKLGLGTWFIDDDKAAEAVRAAVKLGYRNVDTAQAYGNEAGVGEGIRTCGVAREDLYVGSKVAAENKTYESAAQSIDETLEKMGLDYLDMMIIHSPQPWIEVNQSENRYYAENKEVWRALEDAVEAGKVRSIGVSNFNQKDLENILDGCRIKPAVNQVLCHISNTPEEIIAFCQKNDIVVEAYSPVAHGEMLKNEEVGAIAAKYGVTIPQLCIRYTVQLGCVSLPKTANPEHMESNAQLDFVISDEDMAILKGIKKIETYGDASGFPVYGGKL</sequence>
<accession>A0A1H0A322</accession>
<evidence type="ECO:0000313" key="9">
    <source>
        <dbReference type="Proteomes" id="UP000187651"/>
    </source>
</evidence>
<name>A0A1H0A322_9FIRM</name>
<evidence type="ECO:0000313" key="8">
    <source>
        <dbReference type="EMBL" id="SDN27383.1"/>
    </source>
</evidence>
<protein>
    <submittedName>
        <fullName evidence="8">Aldo/keto reductase</fullName>
    </submittedName>
</protein>
<dbReference type="FunFam" id="3.20.20.100:FF:000002">
    <property type="entry name" value="2,5-diketo-D-gluconic acid reductase A"/>
    <property type="match status" value="1"/>
</dbReference>
<dbReference type="AlphaFoldDB" id="A0A1H0A322"/>
<feature type="domain" description="NADP-dependent oxidoreductase" evidence="7">
    <location>
        <begin position="18"/>
        <end position="270"/>
    </location>
</feature>
<dbReference type="SUPFAM" id="SSF51430">
    <property type="entry name" value="NAD(P)-linked oxidoreductase"/>
    <property type="match status" value="1"/>
</dbReference>
<dbReference type="Proteomes" id="UP000187651">
    <property type="component" value="Unassembled WGS sequence"/>
</dbReference>
<dbReference type="PANTHER" id="PTHR43827">
    <property type="entry name" value="2,5-DIKETO-D-GLUCONIC ACID REDUCTASE"/>
    <property type="match status" value="1"/>
</dbReference>
<evidence type="ECO:0000256" key="4">
    <source>
        <dbReference type="PIRSR" id="PIRSR000097-1"/>
    </source>
</evidence>
<evidence type="ECO:0000256" key="2">
    <source>
        <dbReference type="ARBA" id="ARBA00022857"/>
    </source>
</evidence>
<dbReference type="RefSeq" id="WP_207645144.1">
    <property type="nucleotide sequence ID" value="NZ_FNHZ01000010.1"/>
</dbReference>
<keyword evidence="2" id="KW-0521">NADP</keyword>
<dbReference type="InterPro" id="IPR018170">
    <property type="entry name" value="Aldo/ket_reductase_CS"/>
</dbReference>
<comment type="similarity">
    <text evidence="1">Belongs to the aldo/keto reductase family.</text>
</comment>
<dbReference type="PIRSF" id="PIRSF000097">
    <property type="entry name" value="AKR"/>
    <property type="match status" value="1"/>
</dbReference>
<evidence type="ECO:0000259" key="7">
    <source>
        <dbReference type="Pfam" id="PF00248"/>
    </source>
</evidence>
<dbReference type="Gene3D" id="3.20.20.100">
    <property type="entry name" value="NADP-dependent oxidoreductase domain"/>
    <property type="match status" value="1"/>
</dbReference>
<dbReference type="GO" id="GO:0016616">
    <property type="term" value="F:oxidoreductase activity, acting on the CH-OH group of donors, NAD or NADP as acceptor"/>
    <property type="evidence" value="ECO:0007669"/>
    <property type="project" value="UniProtKB-ARBA"/>
</dbReference>
<dbReference type="CDD" id="cd19071">
    <property type="entry name" value="AKR_AKR1-5-like"/>
    <property type="match status" value="1"/>
</dbReference>
<evidence type="ECO:0000256" key="5">
    <source>
        <dbReference type="PIRSR" id="PIRSR000097-2"/>
    </source>
</evidence>
<dbReference type="EMBL" id="FNHZ01000010">
    <property type="protein sequence ID" value="SDN27383.1"/>
    <property type="molecule type" value="Genomic_DNA"/>
</dbReference>
<feature type="binding site" evidence="5">
    <location>
        <position position="110"/>
    </location>
    <ligand>
        <name>substrate</name>
    </ligand>
</feature>
<dbReference type="InterPro" id="IPR036812">
    <property type="entry name" value="NAD(P)_OxRdtase_dom_sf"/>
</dbReference>
<dbReference type="InterPro" id="IPR023210">
    <property type="entry name" value="NADP_OxRdtase_dom"/>
</dbReference>
<gene>
    <name evidence="8" type="ORF">SAMN05216544_2304</name>
</gene>
<dbReference type="InterPro" id="IPR020471">
    <property type="entry name" value="AKR"/>
</dbReference>
<evidence type="ECO:0000256" key="3">
    <source>
        <dbReference type="ARBA" id="ARBA00023002"/>
    </source>
</evidence>
<dbReference type="PRINTS" id="PR00069">
    <property type="entry name" value="ALDKETRDTASE"/>
</dbReference>
<dbReference type="Pfam" id="PF00248">
    <property type="entry name" value="Aldo_ket_red"/>
    <property type="match status" value="1"/>
</dbReference>
<evidence type="ECO:0000256" key="1">
    <source>
        <dbReference type="ARBA" id="ARBA00007905"/>
    </source>
</evidence>
<feature type="site" description="Lowers pKa of active site Tyr" evidence="6">
    <location>
        <position position="77"/>
    </location>
</feature>
<evidence type="ECO:0000256" key="6">
    <source>
        <dbReference type="PIRSR" id="PIRSR000097-3"/>
    </source>
</evidence>
<keyword evidence="9" id="KW-1185">Reference proteome</keyword>
<feature type="active site" description="Proton donor" evidence="4">
    <location>
        <position position="52"/>
    </location>
</feature>
<dbReference type="PROSITE" id="PS00062">
    <property type="entry name" value="ALDOKETO_REDUCTASE_2"/>
    <property type="match status" value="1"/>
</dbReference>
<dbReference type="PANTHER" id="PTHR43827:SF3">
    <property type="entry name" value="NADP-DEPENDENT OXIDOREDUCTASE DOMAIN-CONTAINING PROTEIN"/>
    <property type="match status" value="1"/>
</dbReference>
<organism evidence="8 9">
    <name type="scientific">Lachnospira pectinoschiza</name>
    <dbReference type="NCBI Taxonomy" id="28052"/>
    <lineage>
        <taxon>Bacteria</taxon>
        <taxon>Bacillati</taxon>
        <taxon>Bacillota</taxon>
        <taxon>Clostridia</taxon>
        <taxon>Lachnospirales</taxon>
        <taxon>Lachnospiraceae</taxon>
        <taxon>Lachnospira</taxon>
    </lineage>
</organism>
<proteinExistence type="inferred from homology"/>